<name>A0A832RWB0_9EURY</name>
<comment type="caution">
    <text evidence="4">The sequence shown here is derived from an EMBL/GenBank/DDBJ whole genome shotgun (WGS) entry which is preliminary data.</text>
</comment>
<gene>
    <name evidence="4" type="ORF">HA299_03265</name>
</gene>
<dbReference type="RefSeq" id="WP_276624314.1">
    <property type="nucleotide sequence ID" value="NZ_DUIH01000011.1"/>
</dbReference>
<dbReference type="SUPFAM" id="SSF52540">
    <property type="entry name" value="P-loop containing nucleoside triphosphate hydrolases"/>
    <property type="match status" value="1"/>
</dbReference>
<dbReference type="Proteomes" id="UP000600363">
    <property type="component" value="Unassembled WGS sequence"/>
</dbReference>
<dbReference type="Gene3D" id="3.40.50.300">
    <property type="entry name" value="P-loop containing nucleotide triphosphate hydrolases"/>
    <property type="match status" value="1"/>
</dbReference>
<dbReference type="Pfam" id="PF06745">
    <property type="entry name" value="ATPase"/>
    <property type="match status" value="1"/>
</dbReference>
<evidence type="ECO:0000256" key="1">
    <source>
        <dbReference type="ARBA" id="ARBA00022741"/>
    </source>
</evidence>
<dbReference type="EMBL" id="DUIH01000011">
    <property type="protein sequence ID" value="HIH69624.1"/>
    <property type="molecule type" value="Genomic_DNA"/>
</dbReference>
<keyword evidence="2" id="KW-0067">ATP-binding</keyword>
<dbReference type="AlphaFoldDB" id="A0A832RWB0"/>
<evidence type="ECO:0000313" key="4">
    <source>
        <dbReference type="EMBL" id="HIH69624.1"/>
    </source>
</evidence>
<proteinExistence type="predicted"/>
<feature type="domain" description="KaiC-like" evidence="3">
    <location>
        <begin position="7"/>
        <end position="225"/>
    </location>
</feature>
<evidence type="ECO:0000256" key="2">
    <source>
        <dbReference type="ARBA" id="ARBA00022840"/>
    </source>
</evidence>
<dbReference type="PANTHER" id="PTHR43637">
    <property type="entry name" value="UPF0273 PROTEIN TM_0370"/>
    <property type="match status" value="1"/>
</dbReference>
<dbReference type="InterPro" id="IPR014774">
    <property type="entry name" value="KaiC-like_dom"/>
</dbReference>
<dbReference type="InterPro" id="IPR027417">
    <property type="entry name" value="P-loop_NTPase"/>
</dbReference>
<evidence type="ECO:0000313" key="5">
    <source>
        <dbReference type="Proteomes" id="UP000600363"/>
    </source>
</evidence>
<organism evidence="4 5">
    <name type="scientific">Methermicoccus shengliensis</name>
    <dbReference type="NCBI Taxonomy" id="660064"/>
    <lineage>
        <taxon>Archaea</taxon>
        <taxon>Methanobacteriati</taxon>
        <taxon>Methanobacteriota</taxon>
        <taxon>Stenosarchaea group</taxon>
        <taxon>Methanomicrobia</taxon>
        <taxon>Methanosarcinales</taxon>
        <taxon>Methermicoccaceae</taxon>
        <taxon>Methermicoccus</taxon>
    </lineage>
</organism>
<sequence length="255" mass="29141">MDRPARFGISKLDHYLGGGIERSSLGVLIGENGTGKTLLAMQWLAEGVRNGENCRYISTTVPVKRVRGYYSTMECFADVIDDIDMLDVEIDVKELMPLTHKKIEEWATSKGFGRDVEVDRLVFDSITSIEMVMADPALFRNLLSMLAHIITHSDSERTILLTEEKPFGVESLGETRNFAECVILLGMIPVEYGLVRAMRIYKRFGVRHPIHWMPFDITSKGIELREGRIVKKTTEYMYIDETVLDVEESKLWRVE</sequence>
<reference evidence="4" key="1">
    <citation type="journal article" date="2020" name="bioRxiv">
        <title>A rank-normalized archaeal taxonomy based on genome phylogeny resolves widespread incomplete and uneven classifications.</title>
        <authorList>
            <person name="Rinke C."/>
            <person name="Chuvochina M."/>
            <person name="Mussig A.J."/>
            <person name="Chaumeil P.-A."/>
            <person name="Waite D.W."/>
            <person name="Whitman W.B."/>
            <person name="Parks D.H."/>
            <person name="Hugenholtz P."/>
        </authorList>
    </citation>
    <scope>NUCLEOTIDE SEQUENCE</scope>
    <source>
        <strain evidence="4">UBA12518</strain>
    </source>
</reference>
<dbReference type="GO" id="GO:0005524">
    <property type="term" value="F:ATP binding"/>
    <property type="evidence" value="ECO:0007669"/>
    <property type="project" value="UniProtKB-KW"/>
</dbReference>
<protein>
    <submittedName>
        <fullName evidence="4">Recombinase RecA</fullName>
    </submittedName>
</protein>
<accession>A0A832RWB0</accession>
<keyword evidence="1" id="KW-0547">Nucleotide-binding</keyword>
<evidence type="ECO:0000259" key="3">
    <source>
        <dbReference type="Pfam" id="PF06745"/>
    </source>
</evidence>